<evidence type="ECO:0000256" key="1">
    <source>
        <dbReference type="ARBA" id="ARBA00022448"/>
    </source>
</evidence>
<evidence type="ECO:0000256" key="3">
    <source>
        <dbReference type="ARBA" id="ARBA00022723"/>
    </source>
</evidence>
<dbReference type="EMBL" id="JAGKTC010000002">
    <property type="protein sequence ID" value="MBP3984420.1"/>
    <property type="molecule type" value="Genomic_DNA"/>
</dbReference>
<dbReference type="AlphaFoldDB" id="A0A941ATX8"/>
<dbReference type="GO" id="GO:0019825">
    <property type="term" value="F:oxygen binding"/>
    <property type="evidence" value="ECO:0007669"/>
    <property type="project" value="InterPro"/>
</dbReference>
<keyword evidence="6" id="KW-1185">Reference proteome</keyword>
<accession>A0A941ATX8</accession>
<gene>
    <name evidence="5" type="ORF">J5837_08250</name>
</gene>
<protein>
    <submittedName>
        <fullName evidence="5">Group III truncated hemoglobin</fullName>
    </submittedName>
</protein>
<evidence type="ECO:0000256" key="4">
    <source>
        <dbReference type="ARBA" id="ARBA00023004"/>
    </source>
</evidence>
<reference evidence="5" key="2">
    <citation type="submission" date="2021-03" db="EMBL/GenBank/DDBJ databases">
        <authorList>
            <person name="Cao W."/>
        </authorList>
    </citation>
    <scope>NUCLEOTIDE SEQUENCE</scope>
    <source>
        <strain evidence="5">110414</strain>
    </source>
</reference>
<dbReference type="Pfam" id="PF01152">
    <property type="entry name" value="Bac_globin"/>
    <property type="match status" value="1"/>
</dbReference>
<dbReference type="RefSeq" id="WP_210536302.1">
    <property type="nucleotide sequence ID" value="NZ_JAGKTC010000002.1"/>
</dbReference>
<evidence type="ECO:0000256" key="2">
    <source>
        <dbReference type="ARBA" id="ARBA00022617"/>
    </source>
</evidence>
<proteinExistence type="predicted"/>
<keyword evidence="2" id="KW-0349">Heme</keyword>
<name>A0A941ATX8_9GAMM</name>
<dbReference type="InterPro" id="IPR012292">
    <property type="entry name" value="Globin/Proto"/>
</dbReference>
<comment type="caution">
    <text evidence="5">The sequence shown here is derived from an EMBL/GenBank/DDBJ whole genome shotgun (WGS) entry which is preliminary data.</text>
</comment>
<organism evidence="5 6">
    <name type="scientific">Pseudoxanthomonas helianthi</name>
    <dbReference type="NCBI Taxonomy" id="1453541"/>
    <lineage>
        <taxon>Bacteria</taxon>
        <taxon>Pseudomonadati</taxon>
        <taxon>Pseudomonadota</taxon>
        <taxon>Gammaproteobacteria</taxon>
        <taxon>Lysobacterales</taxon>
        <taxon>Lysobacteraceae</taxon>
        <taxon>Pseudoxanthomonas</taxon>
    </lineage>
</organism>
<evidence type="ECO:0000313" key="6">
    <source>
        <dbReference type="Proteomes" id="UP000673447"/>
    </source>
</evidence>
<dbReference type="InterPro" id="IPR009050">
    <property type="entry name" value="Globin-like_sf"/>
</dbReference>
<keyword evidence="4" id="KW-0408">Iron</keyword>
<dbReference type="CDD" id="cd08916">
    <property type="entry name" value="TrHb3_P"/>
    <property type="match status" value="1"/>
</dbReference>
<dbReference type="Proteomes" id="UP000673447">
    <property type="component" value="Unassembled WGS sequence"/>
</dbReference>
<keyword evidence="3" id="KW-0479">Metal-binding</keyword>
<keyword evidence="1" id="KW-0813">Transport</keyword>
<reference evidence="5" key="1">
    <citation type="journal article" date="2016" name="Int. J. Syst. Evol. Microbiol.">
        <title>Pseudoxanthomonas helianthi sp. nov., isolated from roots of Jerusalem artichoke (Helianthus tuberosus).</title>
        <authorList>
            <person name="Kittiwongwattana C."/>
            <person name="Thawai C."/>
        </authorList>
    </citation>
    <scope>NUCLEOTIDE SEQUENCE</scope>
    <source>
        <strain evidence="5">110414</strain>
    </source>
</reference>
<dbReference type="Gene3D" id="1.10.490.10">
    <property type="entry name" value="Globins"/>
    <property type="match status" value="1"/>
</dbReference>
<evidence type="ECO:0000313" key="5">
    <source>
        <dbReference type="EMBL" id="MBP3984420.1"/>
    </source>
</evidence>
<dbReference type="InterPro" id="IPR001486">
    <property type="entry name" value="Hemoglobin_trunc"/>
</dbReference>
<dbReference type="GO" id="GO:0020037">
    <property type="term" value="F:heme binding"/>
    <property type="evidence" value="ECO:0007669"/>
    <property type="project" value="InterPro"/>
</dbReference>
<sequence length="136" mass="15508">MTAEPLPERGDIVRLVDAFYDKVRRDAVLGPVFNPIVHDWDEHKAALVRFWASVTLGVREYRGNPMAVHRPLPITDEHFGRWLGLWRLTVHEVLPPAQAELMYEHAMHIGASLRYGMGLDRSRPKPLKLPILGVDA</sequence>
<dbReference type="GO" id="GO:0046872">
    <property type="term" value="F:metal ion binding"/>
    <property type="evidence" value="ECO:0007669"/>
    <property type="project" value="UniProtKB-KW"/>
</dbReference>
<dbReference type="SUPFAM" id="SSF46458">
    <property type="entry name" value="Globin-like"/>
    <property type="match status" value="1"/>
</dbReference>